<dbReference type="Pfam" id="PF00834">
    <property type="entry name" value="Ribul_P_3_epim"/>
    <property type="match status" value="1"/>
</dbReference>
<evidence type="ECO:0000256" key="10">
    <source>
        <dbReference type="HAMAP-Rule" id="MF_02227"/>
    </source>
</evidence>
<dbReference type="InterPro" id="IPR000056">
    <property type="entry name" value="Ribul_P_3_epim-like"/>
</dbReference>
<comment type="cofactor">
    <cofactor evidence="2">
        <name>Mn(2+)</name>
        <dbReference type="ChEBI" id="CHEBI:29035"/>
    </cofactor>
</comment>
<organism evidence="12 13">
    <name type="scientific">Parabacteroides absconsus</name>
    <dbReference type="NCBI Taxonomy" id="2951805"/>
    <lineage>
        <taxon>Bacteria</taxon>
        <taxon>Pseudomonadati</taxon>
        <taxon>Bacteroidota</taxon>
        <taxon>Bacteroidia</taxon>
        <taxon>Bacteroidales</taxon>
        <taxon>Tannerellaceae</taxon>
        <taxon>Parabacteroides</taxon>
    </lineage>
</organism>
<evidence type="ECO:0000256" key="6">
    <source>
        <dbReference type="ARBA" id="ARBA00009541"/>
    </source>
</evidence>
<dbReference type="InterPro" id="IPR013785">
    <property type="entry name" value="Aldolase_TIM"/>
</dbReference>
<dbReference type="Gene3D" id="3.20.20.70">
    <property type="entry name" value="Aldolase class I"/>
    <property type="match status" value="1"/>
</dbReference>
<evidence type="ECO:0000256" key="5">
    <source>
        <dbReference type="ARBA" id="ARBA00001954"/>
    </source>
</evidence>
<evidence type="ECO:0000256" key="8">
    <source>
        <dbReference type="ARBA" id="ARBA00022723"/>
    </source>
</evidence>
<dbReference type="PROSITE" id="PS01085">
    <property type="entry name" value="RIBUL_P_3_EPIMER_1"/>
    <property type="match status" value="1"/>
</dbReference>
<dbReference type="GO" id="GO:0004750">
    <property type="term" value="F:D-ribulose-phosphate 3-epimerase activity"/>
    <property type="evidence" value="ECO:0007669"/>
    <property type="project" value="UniProtKB-EC"/>
</dbReference>
<feature type="binding site" evidence="10">
    <location>
        <position position="66"/>
    </location>
    <ligand>
        <name>substrate</name>
    </ligand>
</feature>
<evidence type="ECO:0000256" key="9">
    <source>
        <dbReference type="ARBA" id="ARBA00023235"/>
    </source>
</evidence>
<dbReference type="RefSeq" id="WP_251968077.1">
    <property type="nucleotide sequence ID" value="NZ_CP146284.1"/>
</dbReference>
<comment type="pathway">
    <text evidence="10">Carbohydrate degradation.</text>
</comment>
<comment type="function">
    <text evidence="10">Catalyzes the reversible epimerization of D-ribulose 5-phosphate to D-xylulose 5-phosphate.</text>
</comment>
<evidence type="ECO:0000256" key="3">
    <source>
        <dbReference type="ARBA" id="ARBA00001941"/>
    </source>
</evidence>
<feature type="binding site" evidence="10">
    <location>
        <position position="66"/>
    </location>
    <ligand>
        <name>a divalent metal cation</name>
        <dbReference type="ChEBI" id="CHEBI:60240"/>
    </ligand>
</feature>
<evidence type="ECO:0000256" key="7">
    <source>
        <dbReference type="ARBA" id="ARBA00013188"/>
    </source>
</evidence>
<comment type="catalytic activity">
    <reaction evidence="1 10 11">
        <text>D-ribulose 5-phosphate = D-xylulose 5-phosphate</text>
        <dbReference type="Rhea" id="RHEA:13677"/>
        <dbReference type="ChEBI" id="CHEBI:57737"/>
        <dbReference type="ChEBI" id="CHEBI:58121"/>
        <dbReference type="EC" id="5.1.3.1"/>
    </reaction>
</comment>
<dbReference type="NCBIfam" id="TIGR01163">
    <property type="entry name" value="rpe"/>
    <property type="match status" value="1"/>
</dbReference>
<dbReference type="PIRSF" id="PIRSF001461">
    <property type="entry name" value="RPE"/>
    <property type="match status" value="1"/>
</dbReference>
<gene>
    <name evidence="10 12" type="primary">rpe</name>
    <name evidence="12" type="ORF">NEE14_000925</name>
</gene>
<protein>
    <recommendedName>
        <fullName evidence="7 10">Ribulose-phosphate 3-epimerase</fullName>
        <ecNumber evidence="7 10">5.1.3.1</ecNumber>
    </recommendedName>
</protein>
<dbReference type="EMBL" id="CP146284">
    <property type="protein sequence ID" value="WWV66588.1"/>
    <property type="molecule type" value="Genomic_DNA"/>
</dbReference>
<keyword evidence="10 11" id="KW-0119">Carbohydrate metabolism</keyword>
<keyword evidence="8 10" id="KW-0479">Metal-binding</keyword>
<feature type="active site" description="Proton acceptor" evidence="10">
    <location>
        <position position="35"/>
    </location>
</feature>
<comment type="cofactor">
    <cofactor evidence="10">
        <name>a divalent metal cation</name>
        <dbReference type="ChEBI" id="CHEBI:60240"/>
    </cofactor>
    <text evidence="10">Binds 1 divalent metal cation per subunit.</text>
</comment>
<comment type="cofactor">
    <cofactor evidence="3">
        <name>Co(2+)</name>
        <dbReference type="ChEBI" id="CHEBI:48828"/>
    </cofactor>
</comment>
<comment type="similarity">
    <text evidence="6 10 11">Belongs to the ribulose-phosphate 3-epimerase family.</text>
</comment>
<evidence type="ECO:0000256" key="4">
    <source>
        <dbReference type="ARBA" id="ARBA00001947"/>
    </source>
</evidence>
<dbReference type="PANTHER" id="PTHR11749">
    <property type="entry name" value="RIBULOSE-5-PHOSPHATE-3-EPIMERASE"/>
    <property type="match status" value="1"/>
</dbReference>
<dbReference type="InterPro" id="IPR026019">
    <property type="entry name" value="Ribul_P_3_epim"/>
</dbReference>
<keyword evidence="13" id="KW-1185">Reference proteome</keyword>
<dbReference type="EC" id="5.1.3.1" evidence="7 10"/>
<evidence type="ECO:0000256" key="11">
    <source>
        <dbReference type="PIRNR" id="PIRNR001461"/>
    </source>
</evidence>
<comment type="cofactor">
    <cofactor evidence="4">
        <name>Zn(2+)</name>
        <dbReference type="ChEBI" id="CHEBI:29105"/>
    </cofactor>
</comment>
<dbReference type="SUPFAM" id="SSF51366">
    <property type="entry name" value="Ribulose-phoshate binding barrel"/>
    <property type="match status" value="1"/>
</dbReference>
<dbReference type="NCBIfam" id="NF004076">
    <property type="entry name" value="PRK05581.1-4"/>
    <property type="match status" value="1"/>
</dbReference>
<evidence type="ECO:0000313" key="13">
    <source>
        <dbReference type="Proteomes" id="UP001320603"/>
    </source>
</evidence>
<feature type="binding site" evidence="10">
    <location>
        <begin position="197"/>
        <end position="198"/>
    </location>
    <ligand>
        <name>substrate</name>
    </ligand>
</feature>
<keyword evidence="9 10" id="KW-0413">Isomerase</keyword>
<dbReference type="InterPro" id="IPR011060">
    <property type="entry name" value="RibuloseP-bd_barrel"/>
</dbReference>
<feature type="binding site" evidence="10">
    <location>
        <begin position="175"/>
        <end position="177"/>
    </location>
    <ligand>
        <name>substrate</name>
    </ligand>
</feature>
<name>A0ABZ2IL09_9BACT</name>
<feature type="binding site" evidence="10">
    <location>
        <position position="35"/>
    </location>
    <ligand>
        <name>a divalent metal cation</name>
        <dbReference type="ChEBI" id="CHEBI:60240"/>
    </ligand>
</feature>
<feature type="binding site" evidence="10">
    <location>
        <position position="8"/>
    </location>
    <ligand>
        <name>substrate</name>
    </ligand>
</feature>
<feature type="active site" description="Proton donor" evidence="10">
    <location>
        <position position="175"/>
    </location>
</feature>
<dbReference type="HAMAP" id="MF_02227">
    <property type="entry name" value="RPE"/>
    <property type="match status" value="1"/>
</dbReference>
<feature type="binding site" evidence="10">
    <location>
        <position position="33"/>
    </location>
    <ligand>
        <name>a divalent metal cation</name>
        <dbReference type="ChEBI" id="CHEBI:60240"/>
    </ligand>
</feature>
<reference evidence="12 13" key="1">
    <citation type="submission" date="2024-02" db="EMBL/GenBank/DDBJ databases">
        <title>Whole genome sequencing of Parabacteroides sp. AD58.</title>
        <authorList>
            <person name="Chaplin A.V."/>
            <person name="Pikina A.P."/>
            <person name="Sokolova S.R."/>
            <person name="Korostin D.O."/>
            <person name="Efimov B.A."/>
        </authorList>
    </citation>
    <scope>NUCLEOTIDE SEQUENCE [LARGE SCALE GENOMIC DNA]</scope>
    <source>
        <strain evidence="12 13">AD58</strain>
    </source>
</reference>
<evidence type="ECO:0000256" key="1">
    <source>
        <dbReference type="ARBA" id="ARBA00001782"/>
    </source>
</evidence>
<dbReference type="Proteomes" id="UP001320603">
    <property type="component" value="Chromosome"/>
</dbReference>
<feature type="binding site" evidence="10">
    <location>
        <position position="175"/>
    </location>
    <ligand>
        <name>a divalent metal cation</name>
        <dbReference type="ChEBI" id="CHEBI:60240"/>
    </ligand>
</feature>
<proteinExistence type="inferred from homology"/>
<sequence length="217" mass="24044">MKQLIAPSLLAADFMNLQRDVEMINQSEADWLHLDIMDGVFVPNISFGFPILKGLKKICRKPMDVHLMIVEPHKFIREVAETGAYLMNVHYEACTHLHRTIAGIHEAGMKAGVTLNPHSPVSLLEDIVQDVEVVMLMSVNPGYGGQKFIEHTVEKTRQLREMIDRKGLNTLIEIDGGVNFETGKRLLDAGADVLVAGSFVFSAADPASVIKELKALK</sequence>
<evidence type="ECO:0000256" key="2">
    <source>
        <dbReference type="ARBA" id="ARBA00001936"/>
    </source>
</evidence>
<accession>A0ABZ2IL09</accession>
<comment type="cofactor">
    <cofactor evidence="5">
        <name>Fe(2+)</name>
        <dbReference type="ChEBI" id="CHEBI:29033"/>
    </cofactor>
</comment>
<feature type="binding site" evidence="10">
    <location>
        <begin position="142"/>
        <end position="145"/>
    </location>
    <ligand>
        <name>substrate</name>
    </ligand>
</feature>
<evidence type="ECO:0000313" key="12">
    <source>
        <dbReference type="EMBL" id="WWV66588.1"/>
    </source>
</evidence>
<dbReference type="CDD" id="cd00429">
    <property type="entry name" value="RPE"/>
    <property type="match status" value="1"/>
</dbReference>